<sequence length="154" mass="18295">MTEEQEKNEILVVNTKMLYLLCYPFTDREAAIESCRKANIEEKDDYKLMTWAEFFQAQREKYITPPKQIDRAEWWDKLEVLPPENWQRGGSFEHFRMMEYWTGTITNQYAKLRCAGGCLYLSKMIDTTDESTWIKLEDFDGLKLLPGDEHEATD</sequence>
<dbReference type="EMBL" id="FWPT01000001">
    <property type="protein sequence ID" value="SMA33581.1"/>
    <property type="molecule type" value="Genomic_DNA"/>
</dbReference>
<dbReference type="Proteomes" id="UP000196573">
    <property type="component" value="Unassembled WGS sequence"/>
</dbReference>
<accession>A0A1X7AEP4</accession>
<gene>
    <name evidence="1" type="ORF">EHSB41UT_00300</name>
</gene>
<evidence type="ECO:0000313" key="2">
    <source>
        <dbReference type="Proteomes" id="UP000196573"/>
    </source>
</evidence>
<dbReference type="AlphaFoldDB" id="A0A1X7AEP4"/>
<proteinExistence type="predicted"/>
<dbReference type="RefSeq" id="WP_087106195.1">
    <property type="nucleotide sequence ID" value="NZ_CBCSCN010000004.1"/>
</dbReference>
<reference evidence="1 2" key="1">
    <citation type="submission" date="2017-03" db="EMBL/GenBank/DDBJ databases">
        <authorList>
            <person name="Afonso C.L."/>
            <person name="Miller P.J."/>
            <person name="Scott M.A."/>
            <person name="Spackman E."/>
            <person name="Goraichik I."/>
            <person name="Dimitrov K.M."/>
            <person name="Suarez D.L."/>
            <person name="Swayne D.E."/>
        </authorList>
    </citation>
    <scope>NUCLEOTIDE SEQUENCE [LARGE SCALE GENOMIC DNA]</scope>
    <source>
        <strain evidence="1">SB41UT1</strain>
    </source>
</reference>
<protein>
    <submittedName>
        <fullName evidence="1">Uncharacterized protein</fullName>
    </submittedName>
</protein>
<evidence type="ECO:0000313" key="1">
    <source>
        <dbReference type="EMBL" id="SMA33581.1"/>
    </source>
</evidence>
<organism evidence="1 2">
    <name type="scientific">Parendozoicomonas haliclonae</name>
    <dbReference type="NCBI Taxonomy" id="1960125"/>
    <lineage>
        <taxon>Bacteria</taxon>
        <taxon>Pseudomonadati</taxon>
        <taxon>Pseudomonadota</taxon>
        <taxon>Gammaproteobacteria</taxon>
        <taxon>Oceanospirillales</taxon>
        <taxon>Endozoicomonadaceae</taxon>
        <taxon>Parendozoicomonas</taxon>
    </lineage>
</organism>
<name>A0A1X7AEP4_9GAMM</name>
<dbReference type="OrthoDB" id="6606042at2"/>
<keyword evidence="2" id="KW-1185">Reference proteome</keyword>